<comment type="caution">
    <text evidence="4">The sequence shown here is derived from an EMBL/GenBank/DDBJ whole genome shotgun (WGS) entry which is preliminary data.</text>
</comment>
<keyword evidence="5" id="KW-1185">Reference proteome</keyword>
<evidence type="ECO:0000256" key="1">
    <source>
        <dbReference type="SAM" id="MobiDB-lite"/>
    </source>
</evidence>
<keyword evidence="2" id="KW-0732">Signal</keyword>
<reference evidence="4 5" key="1">
    <citation type="journal article" date="2020" name="Antonie Van Leeuwenhoek">
        <title>Rhodopirellula heiligendammensis sp. nov., Rhodopirellula pilleata sp. nov., and Rhodopirellula solitaria sp. nov. isolated from natural or artificial marine surfaces in Northern Germany and California, USA, and emended description of the genus Rhodopirellula.</title>
        <authorList>
            <person name="Kallscheuer N."/>
            <person name="Wiegand S."/>
            <person name="Jogler M."/>
            <person name="Boedeker C."/>
            <person name="Peeters S.H."/>
            <person name="Rast P."/>
            <person name="Heuer A."/>
            <person name="Jetten M.S.M."/>
            <person name="Rohde M."/>
            <person name="Jogler C."/>
        </authorList>
    </citation>
    <scope>NUCLEOTIDE SEQUENCE [LARGE SCALE GENOMIC DNA]</scope>
    <source>
        <strain evidence="4 5">Poly21</strain>
    </source>
</reference>
<dbReference type="PANTHER" id="PTHR36505">
    <property type="entry name" value="BLR1072 PROTEIN"/>
    <property type="match status" value="1"/>
</dbReference>
<dbReference type="OrthoDB" id="286778at2"/>
<evidence type="ECO:0000313" key="4">
    <source>
        <dbReference type="EMBL" id="TWU16537.1"/>
    </source>
</evidence>
<dbReference type="AlphaFoldDB" id="A0A5C6BY04"/>
<dbReference type="RefSeq" id="WP_146408163.1">
    <property type="nucleotide sequence ID" value="NZ_SJPU01000002.1"/>
</dbReference>
<proteinExistence type="predicted"/>
<protein>
    <submittedName>
        <fullName evidence="4">PRC-barrel domain protein</fullName>
    </submittedName>
</protein>
<dbReference type="Gene3D" id="2.30.30.240">
    <property type="entry name" value="PRC-barrel domain"/>
    <property type="match status" value="1"/>
</dbReference>
<organism evidence="4 5">
    <name type="scientific">Allorhodopirellula heiligendammensis</name>
    <dbReference type="NCBI Taxonomy" id="2714739"/>
    <lineage>
        <taxon>Bacteria</taxon>
        <taxon>Pseudomonadati</taxon>
        <taxon>Planctomycetota</taxon>
        <taxon>Planctomycetia</taxon>
        <taxon>Pirellulales</taxon>
        <taxon>Pirellulaceae</taxon>
        <taxon>Allorhodopirellula</taxon>
    </lineage>
</organism>
<feature type="domain" description="PRC-barrel" evidence="3">
    <location>
        <begin position="52"/>
        <end position="115"/>
    </location>
</feature>
<dbReference type="InterPro" id="IPR011033">
    <property type="entry name" value="PRC_barrel-like_sf"/>
</dbReference>
<dbReference type="SUPFAM" id="SSF50346">
    <property type="entry name" value="PRC-barrel domain"/>
    <property type="match status" value="1"/>
</dbReference>
<dbReference type="Proteomes" id="UP000319908">
    <property type="component" value="Unassembled WGS sequence"/>
</dbReference>
<name>A0A5C6BY04_9BACT</name>
<feature type="region of interest" description="Disordered" evidence="1">
    <location>
        <begin position="26"/>
        <end position="48"/>
    </location>
</feature>
<dbReference type="PANTHER" id="PTHR36505:SF1">
    <property type="entry name" value="BLR1072 PROTEIN"/>
    <property type="match status" value="1"/>
</dbReference>
<dbReference type="EMBL" id="SJPU01000002">
    <property type="protein sequence ID" value="TWU16537.1"/>
    <property type="molecule type" value="Genomic_DNA"/>
</dbReference>
<dbReference type="Pfam" id="PF05239">
    <property type="entry name" value="PRC"/>
    <property type="match status" value="1"/>
</dbReference>
<accession>A0A5C6BY04</accession>
<evidence type="ECO:0000259" key="3">
    <source>
        <dbReference type="Pfam" id="PF05239"/>
    </source>
</evidence>
<evidence type="ECO:0000313" key="5">
    <source>
        <dbReference type="Proteomes" id="UP000319908"/>
    </source>
</evidence>
<evidence type="ECO:0000256" key="2">
    <source>
        <dbReference type="SAM" id="SignalP"/>
    </source>
</evidence>
<sequence>MKRATQFLTTTAAALCLTCTTAAAQPPATQDGVRSGAANASRLDSKTRGSNIRASQLLGLNIQNPQGESLGEINDLVINATTGKIRYAAVTYGGFLGMGDKLFAVPFEAFKVQVDPEDRDDYVMVLDVTQKQLDGQQGFDQDNWPNMGDRQWAMDLDKRYGVERKTPANNRARRTNQ</sequence>
<dbReference type="InterPro" id="IPR027275">
    <property type="entry name" value="PRC-brl_dom"/>
</dbReference>
<feature type="signal peptide" evidence="2">
    <location>
        <begin position="1"/>
        <end position="24"/>
    </location>
</feature>
<feature type="chain" id="PRO_5022892883" evidence="2">
    <location>
        <begin position="25"/>
        <end position="177"/>
    </location>
</feature>
<gene>
    <name evidence="4" type="ORF">Poly21_37420</name>
</gene>